<name>A0A2A9E9I6_9MICO</name>
<keyword evidence="1" id="KW-1133">Transmembrane helix</keyword>
<dbReference type="InterPro" id="IPR000326">
    <property type="entry name" value="PAP2/HPO"/>
</dbReference>
<evidence type="ECO:0000256" key="1">
    <source>
        <dbReference type="SAM" id="Phobius"/>
    </source>
</evidence>
<accession>A0A2A9E9I6</accession>
<keyword evidence="1" id="KW-0812">Transmembrane</keyword>
<proteinExistence type="predicted"/>
<evidence type="ECO:0000313" key="3">
    <source>
        <dbReference type="EMBL" id="PFG35201.1"/>
    </source>
</evidence>
<feature type="transmembrane region" description="Helical" evidence="1">
    <location>
        <begin position="180"/>
        <end position="199"/>
    </location>
</feature>
<dbReference type="EMBL" id="PDJG01000001">
    <property type="protein sequence ID" value="PFG35201.1"/>
    <property type="molecule type" value="Genomic_DNA"/>
</dbReference>
<dbReference type="InterPro" id="IPR036938">
    <property type="entry name" value="PAP2/HPO_sf"/>
</dbReference>
<dbReference type="Proteomes" id="UP000225548">
    <property type="component" value="Unassembled WGS sequence"/>
</dbReference>
<dbReference type="Gene3D" id="1.20.144.10">
    <property type="entry name" value="Phosphatidic acid phosphatase type 2/haloperoxidase"/>
    <property type="match status" value="1"/>
</dbReference>
<keyword evidence="1" id="KW-0472">Membrane</keyword>
<evidence type="ECO:0000313" key="4">
    <source>
        <dbReference type="Proteomes" id="UP000225548"/>
    </source>
</evidence>
<dbReference type="AlphaFoldDB" id="A0A2A9E9I6"/>
<feature type="transmembrane region" description="Helical" evidence="1">
    <location>
        <begin position="90"/>
        <end position="108"/>
    </location>
</feature>
<gene>
    <name evidence="3" type="ORF">ATL42_3139</name>
</gene>
<comment type="caution">
    <text evidence="3">The sequence shown here is derived from an EMBL/GenBank/DDBJ whole genome shotgun (WGS) entry which is preliminary data.</text>
</comment>
<protein>
    <submittedName>
        <fullName evidence="3">PAP2 superfamily protein</fullName>
    </submittedName>
</protein>
<reference evidence="3 4" key="1">
    <citation type="submission" date="2017-10" db="EMBL/GenBank/DDBJ databases">
        <title>Sequencing the genomes of 1000 actinobacteria strains.</title>
        <authorList>
            <person name="Klenk H.-P."/>
        </authorList>
    </citation>
    <scope>NUCLEOTIDE SEQUENCE [LARGE SCALE GENOMIC DNA]</scope>
    <source>
        <strain evidence="3 4">DSM 18966</strain>
    </source>
</reference>
<dbReference type="SMART" id="SM00014">
    <property type="entry name" value="acidPPc"/>
    <property type="match status" value="1"/>
</dbReference>
<dbReference type="SUPFAM" id="SSF48317">
    <property type="entry name" value="Acid phosphatase/Vanadium-dependent haloperoxidase"/>
    <property type="match status" value="1"/>
</dbReference>
<sequence>MPRVVPRALRVWAVFLAATAAAGTLAVWRYFVGSTTGQALDQMAFDGATYGRGTLWVVAEPVLDVVSISFVVVGMTVAMGIALVRRRWNLAAQVVVLVVGANLTTQVLKKFVLDRPDLGYDSWGNSLPSGHTTVAASVSVALVLAVPRGARPLVALFGATYTVATGISTLVGQWHRPSDVIAAMLVVLAWGALVCAFSSESALDPLSERPVVLESPRDYQMHSSSTTLAVALLAVVGVAAGAIAGWALLETASIVSGETAARGRSGFIAYVGGAGGVAAVTALVFALLLGLRQGVARPWRRPSRCDGHSQRP</sequence>
<feature type="transmembrane region" description="Helical" evidence="1">
    <location>
        <begin position="227"/>
        <end position="247"/>
    </location>
</feature>
<feature type="transmembrane region" description="Helical" evidence="1">
    <location>
        <begin position="267"/>
        <end position="291"/>
    </location>
</feature>
<keyword evidence="4" id="KW-1185">Reference proteome</keyword>
<evidence type="ECO:0000259" key="2">
    <source>
        <dbReference type="SMART" id="SM00014"/>
    </source>
</evidence>
<organism evidence="3 4">
    <name type="scientific">Sanguibacter antarcticus</name>
    <dbReference type="NCBI Taxonomy" id="372484"/>
    <lineage>
        <taxon>Bacteria</taxon>
        <taxon>Bacillati</taxon>
        <taxon>Actinomycetota</taxon>
        <taxon>Actinomycetes</taxon>
        <taxon>Micrococcales</taxon>
        <taxon>Sanguibacteraceae</taxon>
        <taxon>Sanguibacter</taxon>
    </lineage>
</organism>
<feature type="domain" description="Phosphatidic acid phosphatase type 2/haloperoxidase" evidence="2">
    <location>
        <begin position="89"/>
        <end position="195"/>
    </location>
</feature>
<dbReference type="Pfam" id="PF01569">
    <property type="entry name" value="PAP2"/>
    <property type="match status" value="1"/>
</dbReference>
<feature type="transmembrane region" description="Helical" evidence="1">
    <location>
        <begin position="12"/>
        <end position="31"/>
    </location>
</feature>
<feature type="transmembrane region" description="Helical" evidence="1">
    <location>
        <begin position="128"/>
        <end position="146"/>
    </location>
</feature>
<feature type="transmembrane region" description="Helical" evidence="1">
    <location>
        <begin position="153"/>
        <end position="174"/>
    </location>
</feature>